<proteinExistence type="inferred from homology"/>
<dbReference type="EC" id="2.4.1.85" evidence="3"/>
<dbReference type="FunFam" id="3.40.50.2000:FF:000061">
    <property type="entry name" value="UDP-glycosyltransferase 83A1"/>
    <property type="match status" value="1"/>
</dbReference>
<keyword evidence="4" id="KW-1185">Reference proteome</keyword>
<evidence type="ECO:0000313" key="3">
    <source>
        <dbReference type="EMBL" id="PKA50344.1"/>
    </source>
</evidence>
<protein>
    <submittedName>
        <fullName evidence="3">UDP-glycosyltransferase 83A1</fullName>
        <ecNumber evidence="3">2.4.1.85</ecNumber>
    </submittedName>
</protein>
<dbReference type="GO" id="GO:0080043">
    <property type="term" value="F:quercetin 3-O-glucosyltransferase activity"/>
    <property type="evidence" value="ECO:0007669"/>
    <property type="project" value="TreeGrafter"/>
</dbReference>
<keyword evidence="2 3" id="KW-0808">Transferase</keyword>
<organism evidence="3 4">
    <name type="scientific">Apostasia shenzhenica</name>
    <dbReference type="NCBI Taxonomy" id="1088818"/>
    <lineage>
        <taxon>Eukaryota</taxon>
        <taxon>Viridiplantae</taxon>
        <taxon>Streptophyta</taxon>
        <taxon>Embryophyta</taxon>
        <taxon>Tracheophyta</taxon>
        <taxon>Spermatophyta</taxon>
        <taxon>Magnoliopsida</taxon>
        <taxon>Liliopsida</taxon>
        <taxon>Asparagales</taxon>
        <taxon>Orchidaceae</taxon>
        <taxon>Apostasioideae</taxon>
        <taxon>Apostasia</taxon>
    </lineage>
</organism>
<dbReference type="AlphaFoldDB" id="A0A2I0A482"/>
<name>A0A2I0A482_9ASPA</name>
<keyword evidence="3" id="KW-0328">Glycosyltransferase</keyword>
<evidence type="ECO:0000313" key="4">
    <source>
        <dbReference type="Proteomes" id="UP000236161"/>
    </source>
</evidence>
<dbReference type="OrthoDB" id="5835829at2759"/>
<evidence type="ECO:0000256" key="2">
    <source>
        <dbReference type="ARBA" id="ARBA00022679"/>
    </source>
</evidence>
<dbReference type="EMBL" id="KZ452026">
    <property type="protein sequence ID" value="PKA50344.1"/>
    <property type="molecule type" value="Genomic_DNA"/>
</dbReference>
<dbReference type="InterPro" id="IPR002213">
    <property type="entry name" value="UDP_glucos_trans"/>
</dbReference>
<dbReference type="Gene3D" id="3.40.50.2000">
    <property type="entry name" value="Glycogen Phosphorylase B"/>
    <property type="match status" value="4"/>
</dbReference>
<gene>
    <name evidence="3" type="primary">UGT83A1</name>
    <name evidence="3" type="ORF">AXF42_Ash013433</name>
</gene>
<dbReference type="SUPFAM" id="SSF53756">
    <property type="entry name" value="UDP-Glycosyltransferase/glycogen phosphorylase"/>
    <property type="match status" value="2"/>
</dbReference>
<dbReference type="GO" id="GO:0080044">
    <property type="term" value="F:quercetin 7-O-glucosyltransferase activity"/>
    <property type="evidence" value="ECO:0007669"/>
    <property type="project" value="TreeGrafter"/>
</dbReference>
<sequence>MASQPHALVFPFPAQSHVTSLLQLSYCLLDRGFAVTFLNTHFNHDRLLAAAGDPTVGELGGIRFATIPDGLGPGEDRNDLGRLVEGFMEVMPACLEELIAGNSADGNSAAGEVPRFTCFIADECMAWAIDITRTAGLPSAAYFPAAAGALVGTLSIPKLIADGIIDEEGVPKQKEKFQLSPGLPSMDPPHLPWNCFSDPKARKFIFDLLSANTRAVANSPFILCNTFQELEDQLLTHFPCILPVGPLLAGNRPEKPTGSFWTPDTGCLEWLDDQPAASVVYVAFGSFTIFSQTQFQELALGLELAEKPFLWVVRPDSIAAFPAGFAERVADKGRIVGWSPQQKVLAHPSIAYFVSHCGWNSVLEGVINGIPFLCWPYFADQYLNENYICDSWRIGMRLVADEHGIISKKEIRKKLEELVRDRGIKERVLGLKEKAIRGEWSMASPPHALVFPFPAQSHVSSLLQLSYCLLDRGFAVTFLNTHFNHDRLLAAAGDPTGGELGGINFATIPDGLGPGEDRNDVGRLVEGFMEVMPACLEELIAGNSADGEVPRFTCFIADECMAWAIDITRTAGLPSAAYFPAAAGALVGTLSIPKLIADGIIDEEGVPKQKEKFQLSPGFSSSFDRVLCLSLWVELDLGGGDEWGTFSLLAVFRPVNGSDPDRVDPNSDPIPAYSDRIEVLAHPSIACFVSHCGWNSVLEGVINGIPFLCWPYFADHYLNENYICDSWQIGIRLVADEHGIISKKEIRRKVEKLVSDRRIKEIVLGLKKMAIRHLEDGGFSFENIVKFTDMMRRA</sequence>
<comment type="similarity">
    <text evidence="1">Belongs to the UDP-glycosyltransferase family.</text>
</comment>
<dbReference type="FunFam" id="3.40.50.2000:FF:000108">
    <property type="entry name" value="UDP-glycosyltransferase 83A1"/>
    <property type="match status" value="1"/>
</dbReference>
<accession>A0A2I0A482</accession>
<dbReference type="CDD" id="cd03784">
    <property type="entry name" value="GT1_Gtf-like"/>
    <property type="match status" value="2"/>
</dbReference>
<dbReference type="Pfam" id="PF00201">
    <property type="entry name" value="UDPGT"/>
    <property type="match status" value="2"/>
</dbReference>
<dbReference type="GO" id="GO:0047792">
    <property type="term" value="F:cyanohydrin beta-glucosyltransferase activity"/>
    <property type="evidence" value="ECO:0007669"/>
    <property type="project" value="UniProtKB-EC"/>
</dbReference>
<dbReference type="PANTHER" id="PTHR11926">
    <property type="entry name" value="GLUCOSYL/GLUCURONOSYL TRANSFERASES"/>
    <property type="match status" value="1"/>
</dbReference>
<dbReference type="PANTHER" id="PTHR11926:SF1412">
    <property type="entry name" value="UDP-GLYCOSYLTRANSFERASE 83A1-LIKE"/>
    <property type="match status" value="1"/>
</dbReference>
<evidence type="ECO:0000256" key="1">
    <source>
        <dbReference type="ARBA" id="ARBA00009995"/>
    </source>
</evidence>
<dbReference type="Proteomes" id="UP000236161">
    <property type="component" value="Unassembled WGS sequence"/>
</dbReference>
<reference evidence="3 4" key="1">
    <citation type="journal article" date="2017" name="Nature">
        <title>The Apostasia genome and the evolution of orchids.</title>
        <authorList>
            <person name="Zhang G.Q."/>
            <person name="Liu K.W."/>
            <person name="Li Z."/>
            <person name="Lohaus R."/>
            <person name="Hsiao Y.Y."/>
            <person name="Niu S.C."/>
            <person name="Wang J.Y."/>
            <person name="Lin Y.C."/>
            <person name="Xu Q."/>
            <person name="Chen L.J."/>
            <person name="Yoshida K."/>
            <person name="Fujiwara S."/>
            <person name="Wang Z.W."/>
            <person name="Zhang Y.Q."/>
            <person name="Mitsuda N."/>
            <person name="Wang M."/>
            <person name="Liu G.H."/>
            <person name="Pecoraro L."/>
            <person name="Huang H.X."/>
            <person name="Xiao X.J."/>
            <person name="Lin M."/>
            <person name="Wu X.Y."/>
            <person name="Wu W.L."/>
            <person name="Chen Y.Y."/>
            <person name="Chang S.B."/>
            <person name="Sakamoto S."/>
            <person name="Ohme-Takagi M."/>
            <person name="Yagi M."/>
            <person name="Zeng S.J."/>
            <person name="Shen C.Y."/>
            <person name="Yeh C.M."/>
            <person name="Luo Y.B."/>
            <person name="Tsai W.C."/>
            <person name="Van de Peer Y."/>
            <person name="Liu Z.J."/>
        </authorList>
    </citation>
    <scope>NUCLEOTIDE SEQUENCE [LARGE SCALE GENOMIC DNA]</scope>
    <source>
        <strain evidence="4">cv. Shenzhen</strain>
        <tissue evidence="3">Stem</tissue>
    </source>
</reference>